<dbReference type="InterPro" id="IPR007712">
    <property type="entry name" value="RelE/ParE_toxin"/>
</dbReference>
<organism evidence="2 3">
    <name type="scientific">Janibacter limosus</name>
    <dbReference type="NCBI Taxonomy" id="53458"/>
    <lineage>
        <taxon>Bacteria</taxon>
        <taxon>Bacillati</taxon>
        <taxon>Actinomycetota</taxon>
        <taxon>Actinomycetes</taxon>
        <taxon>Micrococcales</taxon>
        <taxon>Intrasporangiaceae</taxon>
        <taxon>Janibacter</taxon>
    </lineage>
</organism>
<sequence>MTLPVRFHPDARDEFIAEVDWYDDRAGLGERFAEAVEIAIEFAAEDPEAWPPLRGWPREPIVRSKGVTSFPYRVLYLVRDDVLTVVAVAHTKRRPGYWKDRARA</sequence>
<dbReference type="SUPFAM" id="SSF143011">
    <property type="entry name" value="RelE-like"/>
    <property type="match status" value="1"/>
</dbReference>
<evidence type="ECO:0000256" key="1">
    <source>
        <dbReference type="ARBA" id="ARBA00022649"/>
    </source>
</evidence>
<accession>A0A4P6MVT3</accession>
<dbReference type="Proteomes" id="UP000290408">
    <property type="component" value="Chromosome"/>
</dbReference>
<dbReference type="OrthoDB" id="278204at2"/>
<dbReference type="KEGG" id="jli:EXU32_12750"/>
<proteinExistence type="predicted"/>
<protein>
    <submittedName>
        <fullName evidence="2">Type II toxin-antitoxin system RelE/ParE family toxin</fullName>
    </submittedName>
</protein>
<evidence type="ECO:0000313" key="2">
    <source>
        <dbReference type="EMBL" id="QBF47042.1"/>
    </source>
</evidence>
<keyword evidence="3" id="KW-1185">Reference proteome</keyword>
<dbReference type="EMBL" id="CP036164">
    <property type="protein sequence ID" value="QBF47042.1"/>
    <property type="molecule type" value="Genomic_DNA"/>
</dbReference>
<reference evidence="2 3" key="1">
    <citation type="submission" date="2019-02" db="EMBL/GenBank/DDBJ databases">
        <title>Genomic data mining of an Antarctic deep-sea actinobacterium, Janibacterlimosus P3-3-X1.</title>
        <authorList>
            <person name="Liao L."/>
            <person name="Chen B."/>
        </authorList>
    </citation>
    <scope>NUCLEOTIDE SEQUENCE [LARGE SCALE GENOMIC DNA]</scope>
    <source>
        <strain evidence="2 3">P3-3-X1</strain>
    </source>
</reference>
<dbReference type="RefSeq" id="WP_130630245.1">
    <property type="nucleotide sequence ID" value="NZ_CP036164.1"/>
</dbReference>
<dbReference type="Pfam" id="PF05016">
    <property type="entry name" value="ParE_toxin"/>
    <property type="match status" value="1"/>
</dbReference>
<dbReference type="AlphaFoldDB" id="A0A4P6MVT3"/>
<name>A0A4P6MVT3_9MICO</name>
<keyword evidence="1" id="KW-1277">Toxin-antitoxin system</keyword>
<gene>
    <name evidence="2" type="ORF">EXU32_12750</name>
</gene>
<dbReference type="InterPro" id="IPR035093">
    <property type="entry name" value="RelE/ParE_toxin_dom_sf"/>
</dbReference>
<evidence type="ECO:0000313" key="3">
    <source>
        <dbReference type="Proteomes" id="UP000290408"/>
    </source>
</evidence>
<dbReference type="Gene3D" id="3.30.2310.20">
    <property type="entry name" value="RelE-like"/>
    <property type="match status" value="1"/>
</dbReference>